<protein>
    <submittedName>
        <fullName evidence="1">Plasmid stabilization protein</fullName>
    </submittedName>
</protein>
<dbReference type="Proteomes" id="UP000239576">
    <property type="component" value="Unassembled WGS sequence"/>
</dbReference>
<comment type="caution">
    <text evidence="1">The sequence shown here is derived from an EMBL/GenBank/DDBJ whole genome shotgun (WGS) entry which is preliminary data.</text>
</comment>
<dbReference type="SUPFAM" id="SSF143011">
    <property type="entry name" value="RelE-like"/>
    <property type="match status" value="1"/>
</dbReference>
<dbReference type="InterPro" id="IPR035093">
    <property type="entry name" value="RelE/ParE_toxin_dom_sf"/>
</dbReference>
<dbReference type="AlphaFoldDB" id="A0A2T1EJ26"/>
<dbReference type="Gene3D" id="3.30.2310.20">
    <property type="entry name" value="RelE-like"/>
    <property type="match status" value="1"/>
</dbReference>
<dbReference type="EMBL" id="PVWK01000026">
    <property type="protein sequence ID" value="PSB32678.1"/>
    <property type="molecule type" value="Genomic_DNA"/>
</dbReference>
<gene>
    <name evidence="1" type="ORF">C7B82_05335</name>
</gene>
<organism evidence="1 2">
    <name type="scientific">Stenomitos frigidus ULC18</name>
    <dbReference type="NCBI Taxonomy" id="2107698"/>
    <lineage>
        <taxon>Bacteria</taxon>
        <taxon>Bacillati</taxon>
        <taxon>Cyanobacteriota</taxon>
        <taxon>Cyanophyceae</taxon>
        <taxon>Leptolyngbyales</taxon>
        <taxon>Leptolyngbyaceae</taxon>
        <taxon>Stenomitos</taxon>
    </lineage>
</organism>
<keyword evidence="2" id="KW-1185">Reference proteome</keyword>
<reference evidence="1 2" key="2">
    <citation type="submission" date="2018-03" db="EMBL/GenBank/DDBJ databases">
        <title>The ancient ancestry and fast evolution of plastids.</title>
        <authorList>
            <person name="Moore K.R."/>
            <person name="Magnabosco C."/>
            <person name="Momper L."/>
            <person name="Gold D.A."/>
            <person name="Bosak T."/>
            <person name="Fournier G.P."/>
        </authorList>
    </citation>
    <scope>NUCLEOTIDE SEQUENCE [LARGE SCALE GENOMIC DNA]</scope>
    <source>
        <strain evidence="1 2">ULC18</strain>
    </source>
</reference>
<evidence type="ECO:0000313" key="2">
    <source>
        <dbReference type="Proteomes" id="UP000239576"/>
    </source>
</evidence>
<accession>A0A2T1EJ26</accession>
<reference evidence="2" key="1">
    <citation type="submission" date="2018-02" db="EMBL/GenBank/DDBJ databases">
        <authorList>
            <person name="Moore K."/>
            <person name="Momper L."/>
        </authorList>
    </citation>
    <scope>NUCLEOTIDE SEQUENCE [LARGE SCALE GENOMIC DNA]</scope>
    <source>
        <strain evidence="2">ULC18</strain>
    </source>
</reference>
<name>A0A2T1EJ26_9CYAN</name>
<sequence>MQLADQERVVNALDTLTTAPTALDIKSLKGRSELRLRVGKYRILFVEDIENKIYIVTTIGSRGDVYK</sequence>
<evidence type="ECO:0000313" key="1">
    <source>
        <dbReference type="EMBL" id="PSB32678.1"/>
    </source>
</evidence>
<proteinExistence type="predicted"/>